<evidence type="ECO:0000256" key="1">
    <source>
        <dbReference type="SAM" id="MobiDB-lite"/>
    </source>
</evidence>
<proteinExistence type="predicted"/>
<reference evidence="2 3" key="2">
    <citation type="submission" date="2019-09" db="EMBL/GenBank/DDBJ databases">
        <authorList>
            <person name="Jin C."/>
        </authorList>
    </citation>
    <scope>NUCLEOTIDE SEQUENCE [LARGE SCALE GENOMIC DNA]</scope>
    <source>
        <strain evidence="2 3">BN130099</strain>
    </source>
</reference>
<reference evidence="2 3" key="1">
    <citation type="submission" date="2019-09" db="EMBL/GenBank/DDBJ databases">
        <title>Nocardioides panacisoli sp. nov., isolated from the soil of a ginseng field.</title>
        <authorList>
            <person name="Cho C."/>
        </authorList>
    </citation>
    <scope>NUCLEOTIDE SEQUENCE [LARGE SCALE GENOMIC DNA]</scope>
    <source>
        <strain evidence="2 3">BN130099</strain>
    </source>
</reference>
<gene>
    <name evidence="2" type="ORF">F0U44_02865</name>
</gene>
<evidence type="ECO:0000313" key="2">
    <source>
        <dbReference type="EMBL" id="KAA1422048.1"/>
    </source>
</evidence>
<accession>A0A5B1LPT0</accession>
<dbReference type="AlphaFoldDB" id="A0A5B1LPT0"/>
<sequence>MPARLDRWGVTGPTPGQARGKNWRRVGPGLYVPVEVDPLTVDQRIVEAVAGTGGAATGWAALHWMGATWFGGLAGDGRTQLPVPIALGDRRQVRPRPGVHLSEDWLFDEDLITIDGVRVTVPERSVTYEVRRARGLPRAVRILDMAAFDDLVDLADLEAYVSRLVSRGGVRLLKQALPWAEENAWSPLEVDMRLEWLGTGLADALLCNRPLFDLSGRHLLTPDLFDPVAGVAGEYNGAVHDGVAPRRRDLDREELYRRLGIESVAMMSTDSRDVSRFVGRLHAAYRRAEDRGERSWTTDQPEWWVDTSRVSLRRALTPEQRARWLRRQRRSSYLT</sequence>
<dbReference type="EMBL" id="VUJV01000001">
    <property type="protein sequence ID" value="KAA1422048.1"/>
    <property type="molecule type" value="Genomic_DNA"/>
</dbReference>
<protein>
    <recommendedName>
        <fullName evidence="4">Transcriptional regulator, AbiEi antitoxin, Type IV TA system</fullName>
    </recommendedName>
</protein>
<dbReference type="Proteomes" id="UP000325003">
    <property type="component" value="Unassembled WGS sequence"/>
</dbReference>
<name>A0A5B1LPT0_9ACTN</name>
<comment type="caution">
    <text evidence="2">The sequence shown here is derived from an EMBL/GenBank/DDBJ whole genome shotgun (WGS) entry which is preliminary data.</text>
</comment>
<feature type="region of interest" description="Disordered" evidence="1">
    <location>
        <begin position="1"/>
        <end position="22"/>
    </location>
</feature>
<organism evidence="2 3">
    <name type="scientific">Nocardioides humilatus</name>
    <dbReference type="NCBI Taxonomy" id="2607660"/>
    <lineage>
        <taxon>Bacteria</taxon>
        <taxon>Bacillati</taxon>
        <taxon>Actinomycetota</taxon>
        <taxon>Actinomycetes</taxon>
        <taxon>Propionibacteriales</taxon>
        <taxon>Nocardioidaceae</taxon>
        <taxon>Nocardioides</taxon>
    </lineage>
</organism>
<evidence type="ECO:0000313" key="3">
    <source>
        <dbReference type="Proteomes" id="UP000325003"/>
    </source>
</evidence>
<evidence type="ECO:0008006" key="4">
    <source>
        <dbReference type="Google" id="ProtNLM"/>
    </source>
</evidence>
<keyword evidence="3" id="KW-1185">Reference proteome</keyword>